<sequence>MLSNSIDRLIGGDVTAFKEIYDRYWSQVLAVCERLIGLHEEAAELTQDIFYSLWVRRASLSPAINLSAYLHQAAKNQSFRYLRDKQRLERRQAGYNPATESTASAEDIQFKELQRTYAKSMSAIREPAKTIFRLSREEHLTHREIADQLNVSIKTVEYHMGKTLQLLRHSLRDYLKS</sequence>
<dbReference type="Pfam" id="PF08281">
    <property type="entry name" value="Sigma70_r4_2"/>
    <property type="match status" value="1"/>
</dbReference>
<dbReference type="AlphaFoldDB" id="A0A1H7JUT1"/>
<dbReference type="GO" id="GO:0016987">
    <property type="term" value="F:sigma factor activity"/>
    <property type="evidence" value="ECO:0007669"/>
    <property type="project" value="UniProtKB-KW"/>
</dbReference>
<keyword evidence="3" id="KW-0731">Sigma factor</keyword>
<reference evidence="8" key="1">
    <citation type="submission" date="2016-10" db="EMBL/GenBank/DDBJ databases">
        <authorList>
            <person name="Varghese N."/>
            <person name="Submissions S."/>
        </authorList>
    </citation>
    <scope>NUCLEOTIDE SEQUENCE [LARGE SCALE GENOMIC DNA]</scope>
    <source>
        <strain evidence="8">Jip14</strain>
    </source>
</reference>
<organism evidence="7 8">
    <name type="scientific">Parapedobacter koreensis</name>
    <dbReference type="NCBI Taxonomy" id="332977"/>
    <lineage>
        <taxon>Bacteria</taxon>
        <taxon>Pseudomonadati</taxon>
        <taxon>Bacteroidota</taxon>
        <taxon>Sphingobacteriia</taxon>
        <taxon>Sphingobacteriales</taxon>
        <taxon>Sphingobacteriaceae</taxon>
        <taxon>Parapedobacter</taxon>
    </lineage>
</organism>
<dbReference type="Gene3D" id="1.10.10.10">
    <property type="entry name" value="Winged helix-like DNA-binding domain superfamily/Winged helix DNA-binding domain"/>
    <property type="match status" value="1"/>
</dbReference>
<dbReference type="InterPro" id="IPR007627">
    <property type="entry name" value="RNA_pol_sigma70_r2"/>
</dbReference>
<dbReference type="InterPro" id="IPR039425">
    <property type="entry name" value="RNA_pol_sigma-70-like"/>
</dbReference>
<feature type="domain" description="RNA polymerase sigma factor 70 region 4 type 2" evidence="6">
    <location>
        <begin position="126"/>
        <end position="165"/>
    </location>
</feature>
<dbReference type="PANTHER" id="PTHR43133:SF46">
    <property type="entry name" value="RNA POLYMERASE SIGMA-70 FACTOR ECF SUBFAMILY"/>
    <property type="match status" value="1"/>
</dbReference>
<name>A0A1H7JUT1_9SPHI</name>
<evidence type="ECO:0000259" key="6">
    <source>
        <dbReference type="Pfam" id="PF08281"/>
    </source>
</evidence>
<dbReference type="InterPro" id="IPR013249">
    <property type="entry name" value="RNA_pol_sigma70_r4_t2"/>
</dbReference>
<evidence type="ECO:0000313" key="7">
    <source>
        <dbReference type="EMBL" id="SEK78343.1"/>
    </source>
</evidence>
<dbReference type="GO" id="GO:0006352">
    <property type="term" value="P:DNA-templated transcription initiation"/>
    <property type="evidence" value="ECO:0007669"/>
    <property type="project" value="InterPro"/>
</dbReference>
<comment type="similarity">
    <text evidence="1">Belongs to the sigma-70 factor family. ECF subfamily.</text>
</comment>
<dbReference type="Proteomes" id="UP000198916">
    <property type="component" value="Unassembled WGS sequence"/>
</dbReference>
<dbReference type="InterPro" id="IPR036388">
    <property type="entry name" value="WH-like_DNA-bd_sf"/>
</dbReference>
<dbReference type="RefSeq" id="WP_090604058.1">
    <property type="nucleotide sequence ID" value="NZ_FNZR01000002.1"/>
</dbReference>
<dbReference type="InterPro" id="IPR013324">
    <property type="entry name" value="RNA_pol_sigma_r3/r4-like"/>
</dbReference>
<dbReference type="EMBL" id="FNZR01000002">
    <property type="protein sequence ID" value="SEK78343.1"/>
    <property type="molecule type" value="Genomic_DNA"/>
</dbReference>
<dbReference type="SUPFAM" id="SSF88659">
    <property type="entry name" value="Sigma3 and sigma4 domains of RNA polymerase sigma factors"/>
    <property type="match status" value="1"/>
</dbReference>
<evidence type="ECO:0000259" key="5">
    <source>
        <dbReference type="Pfam" id="PF04542"/>
    </source>
</evidence>
<protein>
    <submittedName>
        <fullName evidence="7">RNA polymerase sigma-70 factor, ECF subfamily</fullName>
    </submittedName>
</protein>
<keyword evidence="2" id="KW-0805">Transcription regulation</keyword>
<gene>
    <name evidence="7" type="ORF">SAMN05421740_102682</name>
</gene>
<feature type="domain" description="RNA polymerase sigma-70 region 2" evidence="5">
    <location>
        <begin position="20"/>
        <end position="87"/>
    </location>
</feature>
<evidence type="ECO:0000256" key="4">
    <source>
        <dbReference type="ARBA" id="ARBA00023163"/>
    </source>
</evidence>
<keyword evidence="4" id="KW-0804">Transcription</keyword>
<dbReference type="NCBIfam" id="TIGR02937">
    <property type="entry name" value="sigma70-ECF"/>
    <property type="match status" value="1"/>
</dbReference>
<accession>A0A1H7JUT1</accession>
<dbReference type="Pfam" id="PF04542">
    <property type="entry name" value="Sigma70_r2"/>
    <property type="match status" value="1"/>
</dbReference>
<dbReference type="OrthoDB" id="1100095at2"/>
<dbReference type="PANTHER" id="PTHR43133">
    <property type="entry name" value="RNA POLYMERASE ECF-TYPE SIGMA FACTO"/>
    <property type="match status" value="1"/>
</dbReference>
<dbReference type="NCBIfam" id="TIGR02985">
    <property type="entry name" value="Sig70_bacteroi1"/>
    <property type="match status" value="1"/>
</dbReference>
<dbReference type="Gene3D" id="1.10.1740.10">
    <property type="match status" value="1"/>
</dbReference>
<evidence type="ECO:0000256" key="3">
    <source>
        <dbReference type="ARBA" id="ARBA00023082"/>
    </source>
</evidence>
<proteinExistence type="inferred from homology"/>
<evidence type="ECO:0000256" key="1">
    <source>
        <dbReference type="ARBA" id="ARBA00010641"/>
    </source>
</evidence>
<dbReference type="InterPro" id="IPR014327">
    <property type="entry name" value="RNA_pol_sigma70_bacteroid"/>
</dbReference>
<dbReference type="SUPFAM" id="SSF88946">
    <property type="entry name" value="Sigma2 domain of RNA polymerase sigma factors"/>
    <property type="match status" value="1"/>
</dbReference>
<evidence type="ECO:0000313" key="8">
    <source>
        <dbReference type="Proteomes" id="UP000198916"/>
    </source>
</evidence>
<dbReference type="InterPro" id="IPR013325">
    <property type="entry name" value="RNA_pol_sigma_r2"/>
</dbReference>
<keyword evidence="8" id="KW-1185">Reference proteome</keyword>
<dbReference type="STRING" id="332977.SAMN05421740_102682"/>
<dbReference type="InterPro" id="IPR014284">
    <property type="entry name" value="RNA_pol_sigma-70_dom"/>
</dbReference>
<evidence type="ECO:0000256" key="2">
    <source>
        <dbReference type="ARBA" id="ARBA00023015"/>
    </source>
</evidence>
<dbReference type="GO" id="GO:0003677">
    <property type="term" value="F:DNA binding"/>
    <property type="evidence" value="ECO:0007669"/>
    <property type="project" value="InterPro"/>
</dbReference>